<reference evidence="1" key="2">
    <citation type="submission" date="2015-06" db="UniProtKB">
        <authorList>
            <consortium name="EnsemblPlants"/>
        </authorList>
    </citation>
    <scope>IDENTIFICATION</scope>
    <source>
        <strain evidence="1">DM1-3 516 R44</strain>
    </source>
</reference>
<dbReference type="InParanoid" id="M0ZUU1"/>
<accession>M0ZUU1</accession>
<proteinExistence type="predicted"/>
<reference evidence="2" key="1">
    <citation type="journal article" date="2011" name="Nature">
        <title>Genome sequence and analysis of the tuber crop potato.</title>
        <authorList>
            <consortium name="The Potato Genome Sequencing Consortium"/>
        </authorList>
    </citation>
    <scope>NUCLEOTIDE SEQUENCE [LARGE SCALE GENOMIC DNA]</scope>
    <source>
        <strain evidence="2">cv. DM1-3 516 R44</strain>
    </source>
</reference>
<organism evidence="1 2">
    <name type="scientific">Solanum tuberosum</name>
    <name type="common">Potato</name>
    <dbReference type="NCBI Taxonomy" id="4113"/>
    <lineage>
        <taxon>Eukaryota</taxon>
        <taxon>Viridiplantae</taxon>
        <taxon>Streptophyta</taxon>
        <taxon>Embryophyta</taxon>
        <taxon>Tracheophyta</taxon>
        <taxon>Spermatophyta</taxon>
        <taxon>Magnoliopsida</taxon>
        <taxon>eudicotyledons</taxon>
        <taxon>Gunneridae</taxon>
        <taxon>Pentapetalae</taxon>
        <taxon>asterids</taxon>
        <taxon>lamiids</taxon>
        <taxon>Solanales</taxon>
        <taxon>Solanaceae</taxon>
        <taxon>Solanoideae</taxon>
        <taxon>Solaneae</taxon>
        <taxon>Solanum</taxon>
    </lineage>
</organism>
<dbReference type="EnsemblPlants" id="PGSC0003DMT400008607">
    <property type="protein sequence ID" value="PGSC0003DMT400008607"/>
    <property type="gene ID" value="PGSC0003DMG400003332"/>
</dbReference>
<sequence>MYLRKDYVPTGNWPNLVIGMAKGRWELVVVIVLPHVLCSSQISHRTLGLFCVFNID</sequence>
<dbReference type="HOGENOM" id="CLU_3018043_0_0_1"/>
<name>M0ZUU1_SOLTU</name>
<keyword evidence="2" id="KW-1185">Reference proteome</keyword>
<protein>
    <submittedName>
        <fullName evidence="1">Uncharacterized protein</fullName>
    </submittedName>
</protein>
<dbReference type="Gramene" id="PGSC0003DMT400008607">
    <property type="protein sequence ID" value="PGSC0003DMT400008607"/>
    <property type="gene ID" value="PGSC0003DMG400003332"/>
</dbReference>
<evidence type="ECO:0000313" key="1">
    <source>
        <dbReference type="EnsemblPlants" id="PGSC0003DMT400008607"/>
    </source>
</evidence>
<dbReference type="AlphaFoldDB" id="M0ZUU1"/>
<evidence type="ECO:0000313" key="2">
    <source>
        <dbReference type="Proteomes" id="UP000011115"/>
    </source>
</evidence>
<dbReference type="PaxDb" id="4113-PGSC0003DMT400008607"/>
<dbReference type="Proteomes" id="UP000011115">
    <property type="component" value="Unassembled WGS sequence"/>
</dbReference>